<gene>
    <name evidence="1" type="ORF">HPB47_009130</name>
</gene>
<feature type="non-terminal residue" evidence="1">
    <location>
        <position position="1"/>
    </location>
</feature>
<sequence>LANERGGPTVGHSPYPRLSGRRRRTRLLQLPLEETPASGGVFKGALTQIGQKCADRGDVARATRPSIAATPSQTCDPACGGHSTADNCDQDPTPDGALLNRRRESSTLVVGLQELSPVLTGRRSSRKRAFEVSQLAIELVTEQPGFRRAVAARPSLPDVPPPDSDIPPRDTFFVSGVRGSPSQPRWSSEGMDEAKKNGAQLIHSPGSSQVSSEITAIPTTLAPSARASRNLALFRPNFIVGQTGGSSALLSGTFRPAGALSRRRVGVSEACAGQLSGVPPPPSRNARQLRKRKRRPRGRAAGTDPETGAGTLQEVDAACPRTAPCGETRPGLRRLASSGAHQANNTEHPRDSGHLYERRRIHSVA</sequence>
<keyword evidence="2" id="KW-1185">Reference proteome</keyword>
<reference evidence="1 2" key="1">
    <citation type="journal article" date="2020" name="Cell">
        <title>Large-Scale Comparative Analyses of Tick Genomes Elucidate Their Genetic Diversity and Vector Capacities.</title>
        <authorList>
            <consortium name="Tick Genome and Microbiome Consortium (TIGMIC)"/>
            <person name="Jia N."/>
            <person name="Wang J."/>
            <person name="Shi W."/>
            <person name="Du L."/>
            <person name="Sun Y."/>
            <person name="Zhan W."/>
            <person name="Jiang J.F."/>
            <person name="Wang Q."/>
            <person name="Zhang B."/>
            <person name="Ji P."/>
            <person name="Bell-Sakyi L."/>
            <person name="Cui X.M."/>
            <person name="Yuan T.T."/>
            <person name="Jiang B.G."/>
            <person name="Yang W.F."/>
            <person name="Lam T.T."/>
            <person name="Chang Q.C."/>
            <person name="Ding S.J."/>
            <person name="Wang X.J."/>
            <person name="Zhu J.G."/>
            <person name="Ruan X.D."/>
            <person name="Zhao L."/>
            <person name="Wei J.T."/>
            <person name="Ye R.Z."/>
            <person name="Que T.C."/>
            <person name="Du C.H."/>
            <person name="Zhou Y.H."/>
            <person name="Cheng J.X."/>
            <person name="Dai P.F."/>
            <person name="Guo W.B."/>
            <person name="Han X.H."/>
            <person name="Huang E.J."/>
            <person name="Li L.F."/>
            <person name="Wei W."/>
            <person name="Gao Y.C."/>
            <person name="Liu J.Z."/>
            <person name="Shao H.Z."/>
            <person name="Wang X."/>
            <person name="Wang C.C."/>
            <person name="Yang T.C."/>
            <person name="Huo Q.B."/>
            <person name="Li W."/>
            <person name="Chen H.Y."/>
            <person name="Chen S.E."/>
            <person name="Zhou L.G."/>
            <person name="Ni X.B."/>
            <person name="Tian J.H."/>
            <person name="Sheng Y."/>
            <person name="Liu T."/>
            <person name="Pan Y.S."/>
            <person name="Xia L.Y."/>
            <person name="Li J."/>
            <person name="Zhao F."/>
            <person name="Cao W.C."/>
        </authorList>
    </citation>
    <scope>NUCLEOTIDE SEQUENCE [LARGE SCALE GENOMIC DNA]</scope>
    <source>
        <strain evidence="1">Iper-2018</strain>
    </source>
</reference>
<comment type="caution">
    <text evidence="1">The sequence shown here is derived from an EMBL/GenBank/DDBJ whole genome shotgun (WGS) entry which is preliminary data.</text>
</comment>
<proteinExistence type="predicted"/>
<dbReference type="Proteomes" id="UP000805193">
    <property type="component" value="Unassembled WGS sequence"/>
</dbReference>
<organism evidence="1 2">
    <name type="scientific">Ixodes persulcatus</name>
    <name type="common">Taiga tick</name>
    <dbReference type="NCBI Taxonomy" id="34615"/>
    <lineage>
        <taxon>Eukaryota</taxon>
        <taxon>Metazoa</taxon>
        <taxon>Ecdysozoa</taxon>
        <taxon>Arthropoda</taxon>
        <taxon>Chelicerata</taxon>
        <taxon>Arachnida</taxon>
        <taxon>Acari</taxon>
        <taxon>Parasitiformes</taxon>
        <taxon>Ixodida</taxon>
        <taxon>Ixodoidea</taxon>
        <taxon>Ixodidae</taxon>
        <taxon>Ixodinae</taxon>
        <taxon>Ixodes</taxon>
    </lineage>
</organism>
<dbReference type="EMBL" id="JABSTQ010011237">
    <property type="protein sequence ID" value="KAG0413740.1"/>
    <property type="molecule type" value="Genomic_DNA"/>
</dbReference>
<name>A0AC60P2U9_IXOPE</name>
<protein>
    <submittedName>
        <fullName evidence="1">Uncharacterized protein</fullName>
    </submittedName>
</protein>
<evidence type="ECO:0000313" key="2">
    <source>
        <dbReference type="Proteomes" id="UP000805193"/>
    </source>
</evidence>
<accession>A0AC60P2U9</accession>
<evidence type="ECO:0000313" key="1">
    <source>
        <dbReference type="EMBL" id="KAG0413740.1"/>
    </source>
</evidence>